<evidence type="ECO:0000313" key="1">
    <source>
        <dbReference type="EMBL" id="EME49004.1"/>
    </source>
</evidence>
<name>N1Q3G8_DOTSN</name>
<organism evidence="1 2">
    <name type="scientific">Dothistroma septosporum (strain NZE10 / CBS 128990)</name>
    <name type="common">Red band needle blight fungus</name>
    <name type="synonym">Mycosphaerella pini</name>
    <dbReference type="NCBI Taxonomy" id="675120"/>
    <lineage>
        <taxon>Eukaryota</taxon>
        <taxon>Fungi</taxon>
        <taxon>Dikarya</taxon>
        <taxon>Ascomycota</taxon>
        <taxon>Pezizomycotina</taxon>
        <taxon>Dothideomycetes</taxon>
        <taxon>Dothideomycetidae</taxon>
        <taxon>Mycosphaerellales</taxon>
        <taxon>Mycosphaerellaceae</taxon>
        <taxon>Dothistroma</taxon>
    </lineage>
</organism>
<feature type="non-terminal residue" evidence="1">
    <location>
        <position position="125"/>
    </location>
</feature>
<dbReference type="AlphaFoldDB" id="N1Q3G8"/>
<reference evidence="1 2" key="2">
    <citation type="journal article" date="2012" name="PLoS Pathog.">
        <title>Diverse lifestyles and strategies of plant pathogenesis encoded in the genomes of eighteen Dothideomycetes fungi.</title>
        <authorList>
            <person name="Ohm R.A."/>
            <person name="Feau N."/>
            <person name="Henrissat B."/>
            <person name="Schoch C.L."/>
            <person name="Horwitz B.A."/>
            <person name="Barry K.W."/>
            <person name="Condon B.J."/>
            <person name="Copeland A.C."/>
            <person name="Dhillon B."/>
            <person name="Glaser F."/>
            <person name="Hesse C.N."/>
            <person name="Kosti I."/>
            <person name="LaButti K."/>
            <person name="Lindquist E.A."/>
            <person name="Lucas S."/>
            <person name="Salamov A.A."/>
            <person name="Bradshaw R.E."/>
            <person name="Ciuffetti L."/>
            <person name="Hamelin R.C."/>
            <person name="Kema G.H.J."/>
            <person name="Lawrence C."/>
            <person name="Scott J.A."/>
            <person name="Spatafora J.W."/>
            <person name="Turgeon B.G."/>
            <person name="de Wit P.J.G.M."/>
            <person name="Zhong S."/>
            <person name="Goodwin S.B."/>
            <person name="Grigoriev I.V."/>
        </authorList>
    </citation>
    <scope>NUCLEOTIDE SEQUENCE [LARGE SCALE GENOMIC DNA]</scope>
    <source>
        <strain evidence="2">NZE10 / CBS 128990</strain>
    </source>
</reference>
<accession>N1Q3G8</accession>
<gene>
    <name evidence="1" type="ORF">DOTSEDRAFT_67897</name>
</gene>
<reference evidence="2" key="1">
    <citation type="journal article" date="2012" name="PLoS Genet.">
        <title>The genomes of the fungal plant pathogens Cladosporium fulvum and Dothistroma septosporum reveal adaptation to different hosts and lifestyles but also signatures of common ancestry.</title>
        <authorList>
            <person name="de Wit P.J.G.M."/>
            <person name="van der Burgt A."/>
            <person name="Oekmen B."/>
            <person name="Stergiopoulos I."/>
            <person name="Abd-Elsalam K.A."/>
            <person name="Aerts A.L."/>
            <person name="Bahkali A.H."/>
            <person name="Beenen H.G."/>
            <person name="Chettri P."/>
            <person name="Cox M.P."/>
            <person name="Datema E."/>
            <person name="de Vries R.P."/>
            <person name="Dhillon B."/>
            <person name="Ganley A.R."/>
            <person name="Griffiths S.A."/>
            <person name="Guo Y."/>
            <person name="Hamelin R.C."/>
            <person name="Henrissat B."/>
            <person name="Kabir M.S."/>
            <person name="Jashni M.K."/>
            <person name="Kema G."/>
            <person name="Klaubauf S."/>
            <person name="Lapidus A."/>
            <person name="Levasseur A."/>
            <person name="Lindquist E."/>
            <person name="Mehrabi R."/>
            <person name="Ohm R.A."/>
            <person name="Owen T.J."/>
            <person name="Salamov A."/>
            <person name="Schwelm A."/>
            <person name="Schijlen E."/>
            <person name="Sun H."/>
            <person name="van den Burg H.A."/>
            <person name="van Ham R.C.H.J."/>
            <person name="Zhang S."/>
            <person name="Goodwin S.B."/>
            <person name="Grigoriev I.V."/>
            <person name="Collemare J."/>
            <person name="Bradshaw R.E."/>
        </authorList>
    </citation>
    <scope>NUCLEOTIDE SEQUENCE [LARGE SCALE GENOMIC DNA]</scope>
    <source>
        <strain evidence="2">NZE10 / CBS 128990</strain>
    </source>
</reference>
<dbReference type="EMBL" id="KB446535">
    <property type="protein sequence ID" value="EME49004.1"/>
    <property type="molecule type" value="Genomic_DNA"/>
</dbReference>
<sequence length="125" mass="13756">MYTTTNLSNGIALDSESLQPGCRQAATRSSTPLVLSSGEAKMQLICCIWKFGVSRTSWSRSLAVMMLPLQLNIALHRKRSRVRAAPGPVMSESEHPVHLLLLCRTTLKSSNLAQHYVRYGGLGML</sequence>
<proteinExistence type="predicted"/>
<protein>
    <submittedName>
        <fullName evidence="1">Uncharacterized protein</fullName>
    </submittedName>
</protein>
<keyword evidence="2" id="KW-1185">Reference proteome</keyword>
<dbReference type="HOGENOM" id="CLU_1992577_0_0_1"/>
<evidence type="ECO:0000313" key="2">
    <source>
        <dbReference type="Proteomes" id="UP000016933"/>
    </source>
</evidence>
<dbReference type="Proteomes" id="UP000016933">
    <property type="component" value="Unassembled WGS sequence"/>
</dbReference>